<evidence type="ECO:0008006" key="3">
    <source>
        <dbReference type="Google" id="ProtNLM"/>
    </source>
</evidence>
<dbReference type="AlphaFoldDB" id="A0A8H4QP86"/>
<gene>
    <name evidence="1" type="ORF">G7Y89_g15360</name>
</gene>
<keyword evidence="2" id="KW-1185">Reference proteome</keyword>
<comment type="caution">
    <text evidence="1">The sequence shown here is derived from an EMBL/GenBank/DDBJ whole genome shotgun (WGS) entry which is preliminary data.</text>
</comment>
<organism evidence="1 2">
    <name type="scientific">Cudoniella acicularis</name>
    <dbReference type="NCBI Taxonomy" id="354080"/>
    <lineage>
        <taxon>Eukaryota</taxon>
        <taxon>Fungi</taxon>
        <taxon>Dikarya</taxon>
        <taxon>Ascomycota</taxon>
        <taxon>Pezizomycotina</taxon>
        <taxon>Leotiomycetes</taxon>
        <taxon>Helotiales</taxon>
        <taxon>Tricladiaceae</taxon>
        <taxon>Cudoniella</taxon>
    </lineage>
</organism>
<evidence type="ECO:0000313" key="2">
    <source>
        <dbReference type="Proteomes" id="UP000566819"/>
    </source>
</evidence>
<protein>
    <recommendedName>
        <fullName evidence="3">Wax synthase domain-containing protein</fullName>
    </recommendedName>
</protein>
<sequence>MAQTHTPPPNAFALPANRELATPTGSIIPHILLWLIQIITLSAPHFRGRRALFSCAIIFLAISALQNSHFTNDAKNAQPFALAWANWLATLEKILFSGDAGPEGSFWRVGHDVREAEAFSAFSFSKLKWALVLIFNLRGVRWNYEVKNVPKAPKALRKSHFIRTQLLSFEYYFLMADIMSNLWIRLYYTSPAGTVGQLDSKYLTILHPDWRWRLTKTLIFGPLPYYFMNVQYTLLSIPAVLLGMSQPQACL</sequence>
<evidence type="ECO:0000313" key="1">
    <source>
        <dbReference type="EMBL" id="KAF4614376.1"/>
    </source>
</evidence>
<dbReference type="EMBL" id="JAAMPI010002355">
    <property type="protein sequence ID" value="KAF4614376.1"/>
    <property type="molecule type" value="Genomic_DNA"/>
</dbReference>
<reference evidence="1 2" key="1">
    <citation type="submission" date="2020-03" db="EMBL/GenBank/DDBJ databases">
        <title>Draft Genome Sequence of Cudoniella acicularis.</title>
        <authorList>
            <person name="Buettner E."/>
            <person name="Kellner H."/>
        </authorList>
    </citation>
    <scope>NUCLEOTIDE SEQUENCE [LARGE SCALE GENOMIC DNA]</scope>
    <source>
        <strain evidence="1 2">DSM 108380</strain>
    </source>
</reference>
<dbReference type="Proteomes" id="UP000566819">
    <property type="component" value="Unassembled WGS sequence"/>
</dbReference>
<dbReference type="OrthoDB" id="1077582at2759"/>
<proteinExistence type="predicted"/>
<name>A0A8H4QP86_9HELO</name>
<accession>A0A8H4QP86</accession>